<protein>
    <submittedName>
        <fullName evidence="2">Uncharacterized protein</fullName>
    </submittedName>
</protein>
<reference evidence="2" key="1">
    <citation type="submission" date="2022-11" db="UniProtKB">
        <authorList>
            <consortium name="WormBaseParasite"/>
        </authorList>
    </citation>
    <scope>IDENTIFICATION</scope>
</reference>
<keyword evidence="1" id="KW-1185">Reference proteome</keyword>
<evidence type="ECO:0000313" key="2">
    <source>
        <dbReference type="WBParaSite" id="nRc.2.0.1.t41342-RA"/>
    </source>
</evidence>
<dbReference type="Proteomes" id="UP000887565">
    <property type="component" value="Unplaced"/>
</dbReference>
<evidence type="ECO:0000313" key="1">
    <source>
        <dbReference type="Proteomes" id="UP000887565"/>
    </source>
</evidence>
<sequence length="255" mass="28728">MIIKTWGDVHNRNEAKGLAAVEVKSSFLLVPGQSIFGVVAFELDDDSFDWSQSIELDSNELEKFHSLFNLSSESNVLFSRPLLLRLPLSIFSGQLLPDKATFTFFIQSTRQQLRKQRNFSGENTYHAMRHYSTPYDLKNVYNVATAALTRILGAYPSILTFLDFHPSGSFILRCHRCRTILGPLREVDDQASTRVDFAKNTNLQGPQDGCRRKWQGLDDADVVVDGAQPFSKGVGDWLLLSNCRQCLGCHCPCCQ</sequence>
<name>A0A915KRF5_ROMCU</name>
<accession>A0A915KRF5</accession>
<organism evidence="1 2">
    <name type="scientific">Romanomermis culicivorax</name>
    <name type="common">Nematode worm</name>
    <dbReference type="NCBI Taxonomy" id="13658"/>
    <lineage>
        <taxon>Eukaryota</taxon>
        <taxon>Metazoa</taxon>
        <taxon>Ecdysozoa</taxon>
        <taxon>Nematoda</taxon>
        <taxon>Enoplea</taxon>
        <taxon>Dorylaimia</taxon>
        <taxon>Mermithida</taxon>
        <taxon>Mermithoidea</taxon>
        <taxon>Mermithidae</taxon>
        <taxon>Romanomermis</taxon>
    </lineage>
</organism>
<proteinExistence type="predicted"/>
<dbReference type="WBParaSite" id="nRc.2.0.1.t41342-RA">
    <property type="protein sequence ID" value="nRc.2.0.1.t41342-RA"/>
    <property type="gene ID" value="nRc.2.0.1.g41342"/>
</dbReference>
<dbReference type="AlphaFoldDB" id="A0A915KRF5"/>